<evidence type="ECO:0000256" key="17">
    <source>
        <dbReference type="ARBA" id="ARBA00047493"/>
    </source>
</evidence>
<protein>
    <recommendedName>
        <fullName evidence="7">Dihydrofolate synthase/folylpolyglutamate synthase</fullName>
        <ecNumber evidence="5">6.3.2.12</ecNumber>
        <ecNumber evidence="6">6.3.2.17</ecNumber>
    </recommendedName>
    <alternativeName>
        <fullName evidence="16">Folylpoly-gamma-glutamate synthetase-dihydrofolate synthetase</fullName>
    </alternativeName>
    <alternativeName>
        <fullName evidence="14">Folylpolyglutamate synthetase</fullName>
    </alternativeName>
    <alternativeName>
        <fullName evidence="15">Tetrahydrofolylpolyglutamate synthase</fullName>
    </alternativeName>
</protein>
<keyword evidence="11 21" id="KW-0067">ATP-binding</keyword>
<keyword evidence="13" id="KW-0289">Folate biosynthesis</keyword>
<feature type="domain" description="Mur ligase C-terminal" evidence="22">
    <location>
        <begin position="278"/>
        <end position="403"/>
    </location>
</feature>
<evidence type="ECO:0000256" key="21">
    <source>
        <dbReference type="PIRNR" id="PIRNR001563"/>
    </source>
</evidence>
<dbReference type="PANTHER" id="PTHR11136">
    <property type="entry name" value="FOLYLPOLYGLUTAMATE SYNTHASE-RELATED"/>
    <property type="match status" value="1"/>
</dbReference>
<evidence type="ECO:0000256" key="8">
    <source>
        <dbReference type="ARBA" id="ARBA00022598"/>
    </source>
</evidence>
<evidence type="ECO:0000256" key="15">
    <source>
        <dbReference type="ARBA" id="ARBA00030592"/>
    </source>
</evidence>
<dbReference type="EMBL" id="JABMOJ010000136">
    <property type="protein sequence ID" value="NQV64469.1"/>
    <property type="molecule type" value="Genomic_DNA"/>
</dbReference>
<evidence type="ECO:0000256" key="9">
    <source>
        <dbReference type="ARBA" id="ARBA00022723"/>
    </source>
</evidence>
<evidence type="ECO:0000256" key="6">
    <source>
        <dbReference type="ARBA" id="ARBA00013025"/>
    </source>
</evidence>
<dbReference type="Gene3D" id="3.40.1190.10">
    <property type="entry name" value="Mur-like, catalytic domain"/>
    <property type="match status" value="1"/>
</dbReference>
<dbReference type="NCBIfam" id="NF008101">
    <property type="entry name" value="PRK10846.1"/>
    <property type="match status" value="1"/>
</dbReference>
<dbReference type="GO" id="GO:0004326">
    <property type="term" value="F:tetrahydrofolylpolyglutamate synthase activity"/>
    <property type="evidence" value="ECO:0007669"/>
    <property type="project" value="UniProtKB-EC"/>
</dbReference>
<comment type="pathway">
    <text evidence="3">Cofactor biosynthesis; tetrahydrofolylpolyglutamate biosynthesis.</text>
</comment>
<dbReference type="InterPro" id="IPR004101">
    <property type="entry name" value="Mur_ligase_C"/>
</dbReference>
<dbReference type="GO" id="GO:0046656">
    <property type="term" value="P:folic acid biosynthetic process"/>
    <property type="evidence" value="ECO:0007669"/>
    <property type="project" value="UniProtKB-KW"/>
</dbReference>
<evidence type="ECO:0000256" key="14">
    <source>
        <dbReference type="ARBA" id="ARBA00030048"/>
    </source>
</evidence>
<dbReference type="InterPro" id="IPR013221">
    <property type="entry name" value="Mur_ligase_cen"/>
</dbReference>
<comment type="catalytic activity">
    <reaction evidence="19">
        <text>(6R)-5,10-methylenetetrahydrofolyl-(gamma-L-Glu)(n) + L-glutamate + ATP = (6R)-5,10-methylenetetrahydrofolyl-(gamma-L-Glu)(n+1) + ADP + phosphate + H(+)</text>
        <dbReference type="Rhea" id="RHEA:51912"/>
        <dbReference type="Rhea" id="RHEA-COMP:13257"/>
        <dbReference type="Rhea" id="RHEA-COMP:13258"/>
        <dbReference type="ChEBI" id="CHEBI:15378"/>
        <dbReference type="ChEBI" id="CHEBI:29985"/>
        <dbReference type="ChEBI" id="CHEBI:30616"/>
        <dbReference type="ChEBI" id="CHEBI:43474"/>
        <dbReference type="ChEBI" id="CHEBI:136572"/>
        <dbReference type="ChEBI" id="CHEBI:456216"/>
        <dbReference type="EC" id="6.3.2.17"/>
    </reaction>
</comment>
<evidence type="ECO:0000256" key="11">
    <source>
        <dbReference type="ARBA" id="ARBA00022840"/>
    </source>
</evidence>
<dbReference type="AlphaFoldDB" id="A0A973A791"/>
<evidence type="ECO:0000259" key="23">
    <source>
        <dbReference type="Pfam" id="PF08245"/>
    </source>
</evidence>
<dbReference type="GO" id="GO:0046872">
    <property type="term" value="F:metal ion binding"/>
    <property type="evidence" value="ECO:0007669"/>
    <property type="project" value="UniProtKB-KW"/>
</dbReference>
<dbReference type="EC" id="6.3.2.12" evidence="5"/>
<comment type="similarity">
    <text evidence="4 21">Belongs to the folylpolyglutamate synthase family.</text>
</comment>
<dbReference type="InterPro" id="IPR036615">
    <property type="entry name" value="Mur_ligase_C_dom_sf"/>
</dbReference>
<evidence type="ECO:0000256" key="13">
    <source>
        <dbReference type="ARBA" id="ARBA00022909"/>
    </source>
</evidence>
<dbReference type="InterPro" id="IPR036565">
    <property type="entry name" value="Mur-like_cat_sf"/>
</dbReference>
<dbReference type="Gene3D" id="3.90.190.20">
    <property type="entry name" value="Mur ligase, C-terminal domain"/>
    <property type="match status" value="1"/>
</dbReference>
<gene>
    <name evidence="24" type="primary">folC</name>
    <name evidence="24" type="ORF">HQ497_03800</name>
</gene>
<keyword evidence="9" id="KW-0479">Metal-binding</keyword>
<comment type="caution">
    <text evidence="24">The sequence shown here is derived from an EMBL/GenBank/DDBJ whole genome shotgun (WGS) entry which is preliminary data.</text>
</comment>
<dbReference type="Proteomes" id="UP000754644">
    <property type="component" value="Unassembled WGS sequence"/>
</dbReference>
<keyword evidence="8 21" id="KW-0436">Ligase</keyword>
<dbReference type="SUPFAM" id="SSF53244">
    <property type="entry name" value="MurD-like peptide ligases, peptide-binding domain"/>
    <property type="match status" value="1"/>
</dbReference>
<feature type="domain" description="Mur ligase central" evidence="23">
    <location>
        <begin position="44"/>
        <end position="182"/>
    </location>
</feature>
<keyword evidence="10 21" id="KW-0547">Nucleotide-binding</keyword>
<evidence type="ECO:0000313" key="24">
    <source>
        <dbReference type="EMBL" id="NQV64469.1"/>
    </source>
</evidence>
<evidence type="ECO:0000313" key="25">
    <source>
        <dbReference type="Proteomes" id="UP000754644"/>
    </source>
</evidence>
<dbReference type="GO" id="GO:0008841">
    <property type="term" value="F:dihydrofolate synthase activity"/>
    <property type="evidence" value="ECO:0007669"/>
    <property type="project" value="UniProtKB-EC"/>
</dbReference>
<evidence type="ECO:0000256" key="10">
    <source>
        <dbReference type="ARBA" id="ARBA00022741"/>
    </source>
</evidence>
<comment type="catalytic activity">
    <reaction evidence="20">
        <text>7,8-dihydropteroate + L-glutamate + ATP = 7,8-dihydrofolate + ADP + phosphate + H(+)</text>
        <dbReference type="Rhea" id="RHEA:23584"/>
        <dbReference type="ChEBI" id="CHEBI:15378"/>
        <dbReference type="ChEBI" id="CHEBI:17839"/>
        <dbReference type="ChEBI" id="CHEBI:29985"/>
        <dbReference type="ChEBI" id="CHEBI:30616"/>
        <dbReference type="ChEBI" id="CHEBI:43474"/>
        <dbReference type="ChEBI" id="CHEBI:57451"/>
        <dbReference type="ChEBI" id="CHEBI:456216"/>
        <dbReference type="EC" id="6.3.2.12"/>
    </reaction>
</comment>
<evidence type="ECO:0000256" key="19">
    <source>
        <dbReference type="ARBA" id="ARBA00049035"/>
    </source>
</evidence>
<comment type="function">
    <text evidence="1">Functions in two distinct reactions of the de novo folate biosynthetic pathway. Catalyzes the addition of a glutamate residue to dihydropteroate (7,8-dihydropteroate or H2Pte) to form dihydrofolate (7,8-dihydrofolate monoglutamate or H2Pte-Glu). Also catalyzes successive additions of L-glutamate to tetrahydrofolate or 10-formyltetrahydrofolate or 5,10-methylenetetrahydrofolate, leading to folylpolyglutamate derivatives.</text>
</comment>
<evidence type="ECO:0000256" key="20">
    <source>
        <dbReference type="ARBA" id="ARBA00049161"/>
    </source>
</evidence>
<evidence type="ECO:0000256" key="7">
    <source>
        <dbReference type="ARBA" id="ARBA00019357"/>
    </source>
</evidence>
<dbReference type="GO" id="GO:0005524">
    <property type="term" value="F:ATP binding"/>
    <property type="evidence" value="ECO:0007669"/>
    <property type="project" value="UniProtKB-KW"/>
</dbReference>
<evidence type="ECO:0000259" key="22">
    <source>
        <dbReference type="Pfam" id="PF02875"/>
    </source>
</evidence>
<evidence type="ECO:0000256" key="18">
    <source>
        <dbReference type="ARBA" id="ARBA00047808"/>
    </source>
</evidence>
<evidence type="ECO:0000256" key="16">
    <source>
        <dbReference type="ARBA" id="ARBA00032510"/>
    </source>
</evidence>
<proteinExistence type="inferred from homology"/>
<dbReference type="Pfam" id="PF08245">
    <property type="entry name" value="Mur_ligase_M"/>
    <property type="match status" value="1"/>
</dbReference>
<keyword evidence="12" id="KW-0460">Magnesium</keyword>
<evidence type="ECO:0000256" key="4">
    <source>
        <dbReference type="ARBA" id="ARBA00008276"/>
    </source>
</evidence>
<sequence length="426" mass="45571">MELADWLQRIEQQHPVKWDLGLARVGEVGRRLGVLTPAPLTFLVAGTNGKGSTCEYITQLCRAQHLTVGKSTSPHLQRFNERIEIDAEPASDALICAAFEAIDQARAEISLSYFEYGALAALVIFKQQAVDVAVLEIGLGGRLDAMNIVDPDVSVITRIALDHQSWLGDTRELIGAEKAGILRAGIPCVLVDRAPPVSILAQAKALQVPLFALGVDFDLAEDALWLTHQGDVSSHAELPALNLPADSFVAACQAVTCAGLTLSDAEIRLAAEAGQVAGRFQQVASPRRTILDVAHNPDAAIYLRDKLQARAQQLPNTGRCHAVVGMYADKDFAGVLNLLAPLVSYFYCTDMNESRAAPATLLAEHLTNLGGSVVSTYAKIAQAYRAAVLQCADEDYIVVFGSFPVVAGVLDVLAERAAEDAPLSPE</sequence>
<name>A0A973A791_9GAMM</name>
<dbReference type="EC" id="6.3.2.17" evidence="6"/>
<reference evidence="24" key="1">
    <citation type="submission" date="2020-05" db="EMBL/GenBank/DDBJ databases">
        <title>Sulfur intermediates as new biogeochemical hubs in an aquatic model microbial ecosystem.</title>
        <authorList>
            <person name="Vigneron A."/>
        </authorList>
    </citation>
    <scope>NUCLEOTIDE SEQUENCE</scope>
    <source>
        <strain evidence="24">Bin.250</strain>
    </source>
</reference>
<evidence type="ECO:0000256" key="3">
    <source>
        <dbReference type="ARBA" id="ARBA00005150"/>
    </source>
</evidence>
<comment type="catalytic activity">
    <reaction evidence="17">
        <text>(6S)-5,6,7,8-tetrahydrofolyl-(gamma-L-Glu)(n) + L-glutamate + ATP = (6S)-5,6,7,8-tetrahydrofolyl-(gamma-L-Glu)(n+1) + ADP + phosphate + H(+)</text>
        <dbReference type="Rhea" id="RHEA:10580"/>
        <dbReference type="Rhea" id="RHEA-COMP:14738"/>
        <dbReference type="Rhea" id="RHEA-COMP:14740"/>
        <dbReference type="ChEBI" id="CHEBI:15378"/>
        <dbReference type="ChEBI" id="CHEBI:29985"/>
        <dbReference type="ChEBI" id="CHEBI:30616"/>
        <dbReference type="ChEBI" id="CHEBI:43474"/>
        <dbReference type="ChEBI" id="CHEBI:141005"/>
        <dbReference type="ChEBI" id="CHEBI:456216"/>
        <dbReference type="EC" id="6.3.2.17"/>
    </reaction>
</comment>
<dbReference type="SUPFAM" id="SSF53623">
    <property type="entry name" value="MurD-like peptide ligases, catalytic domain"/>
    <property type="match status" value="1"/>
</dbReference>
<comment type="catalytic activity">
    <reaction evidence="18">
        <text>10-formyltetrahydrofolyl-(gamma-L-Glu)(n) + L-glutamate + ATP = 10-formyltetrahydrofolyl-(gamma-L-Glu)(n+1) + ADP + phosphate + H(+)</text>
        <dbReference type="Rhea" id="RHEA:51904"/>
        <dbReference type="Rhea" id="RHEA-COMP:13088"/>
        <dbReference type="Rhea" id="RHEA-COMP:14300"/>
        <dbReference type="ChEBI" id="CHEBI:15378"/>
        <dbReference type="ChEBI" id="CHEBI:29985"/>
        <dbReference type="ChEBI" id="CHEBI:30616"/>
        <dbReference type="ChEBI" id="CHEBI:43474"/>
        <dbReference type="ChEBI" id="CHEBI:134413"/>
        <dbReference type="ChEBI" id="CHEBI:456216"/>
        <dbReference type="EC" id="6.3.2.17"/>
    </reaction>
</comment>
<evidence type="ECO:0000256" key="2">
    <source>
        <dbReference type="ARBA" id="ARBA00004799"/>
    </source>
</evidence>
<evidence type="ECO:0000256" key="5">
    <source>
        <dbReference type="ARBA" id="ARBA00013023"/>
    </source>
</evidence>
<dbReference type="GO" id="GO:0005737">
    <property type="term" value="C:cytoplasm"/>
    <property type="evidence" value="ECO:0007669"/>
    <property type="project" value="TreeGrafter"/>
</dbReference>
<dbReference type="PANTHER" id="PTHR11136:SF0">
    <property type="entry name" value="DIHYDROFOLATE SYNTHETASE-RELATED"/>
    <property type="match status" value="1"/>
</dbReference>
<dbReference type="Pfam" id="PF02875">
    <property type="entry name" value="Mur_ligase_C"/>
    <property type="match status" value="1"/>
</dbReference>
<accession>A0A973A791</accession>
<dbReference type="InterPro" id="IPR001645">
    <property type="entry name" value="Folylpolyglutamate_synth"/>
</dbReference>
<evidence type="ECO:0000256" key="1">
    <source>
        <dbReference type="ARBA" id="ARBA00002714"/>
    </source>
</evidence>
<evidence type="ECO:0000256" key="12">
    <source>
        <dbReference type="ARBA" id="ARBA00022842"/>
    </source>
</evidence>
<dbReference type="PIRSF" id="PIRSF001563">
    <property type="entry name" value="Folylpolyglu_synth"/>
    <property type="match status" value="1"/>
</dbReference>
<dbReference type="NCBIfam" id="TIGR01499">
    <property type="entry name" value="folC"/>
    <property type="match status" value="1"/>
</dbReference>
<organism evidence="24 25">
    <name type="scientific">SAR86 cluster bacterium</name>
    <dbReference type="NCBI Taxonomy" id="2030880"/>
    <lineage>
        <taxon>Bacteria</taxon>
        <taxon>Pseudomonadati</taxon>
        <taxon>Pseudomonadota</taxon>
        <taxon>Gammaproteobacteria</taxon>
        <taxon>SAR86 cluster</taxon>
    </lineage>
</organism>
<comment type="pathway">
    <text evidence="2">Cofactor biosynthesis; tetrahydrofolate biosynthesis; 7,8-dihydrofolate from 2-amino-4-hydroxy-6-hydroxymethyl-7,8-dihydropteridine diphosphate and 4-aminobenzoate: step 2/2.</text>
</comment>